<evidence type="ECO:0008006" key="4">
    <source>
        <dbReference type="Google" id="ProtNLM"/>
    </source>
</evidence>
<evidence type="ECO:0000256" key="1">
    <source>
        <dbReference type="SAM" id="SignalP"/>
    </source>
</evidence>
<dbReference type="AlphaFoldDB" id="A0A1I1LXM6"/>
<proteinExistence type="predicted"/>
<dbReference type="STRING" id="517719.SAMN05421762_2172"/>
<sequence length="285" mass="29875">MIPPQILSQLSVLALMLSCLPLPGLAAGDTPAPAPVSEAAPGALCQGFGPQTPRDIGNAQGRNPVRFPAAPPPDQMNLCNIHMHTNAEHRGPGFMTAAVTDGSSGAGGYICNNADQLTPAELEDPAFGHGTFDGVKPGDTIEVHWVYSSCDVSPGPGLGSCLSPACANPTLRVESQVFLVVNDPHALDFMAFAHGGHQVEGRSQPRSLPLDTGTPVVFAGSTTGPKYDQATCSPLQVTWSVRPRCARVDITSIYEWALEGNVFEEDHSHGVRALVTAPELLSPID</sequence>
<feature type="chain" id="PRO_5014118872" description="Cadmium carbonic anhydrase repeat-containing protein" evidence="1">
    <location>
        <begin position="27"/>
        <end position="285"/>
    </location>
</feature>
<dbReference type="Pfam" id="PF10563">
    <property type="entry name" value="CA_like"/>
    <property type="match status" value="1"/>
</dbReference>
<protein>
    <recommendedName>
        <fullName evidence="4">Cadmium carbonic anhydrase repeat-containing protein</fullName>
    </recommendedName>
</protein>
<organism evidence="2 3">
    <name type="scientific">Pseudooceanicola nitratireducens</name>
    <dbReference type="NCBI Taxonomy" id="517719"/>
    <lineage>
        <taxon>Bacteria</taxon>
        <taxon>Pseudomonadati</taxon>
        <taxon>Pseudomonadota</taxon>
        <taxon>Alphaproteobacteria</taxon>
        <taxon>Rhodobacterales</taxon>
        <taxon>Paracoccaceae</taxon>
        <taxon>Pseudooceanicola</taxon>
    </lineage>
</organism>
<reference evidence="2 3" key="1">
    <citation type="submission" date="2016-10" db="EMBL/GenBank/DDBJ databases">
        <authorList>
            <person name="de Groot N.N."/>
        </authorList>
    </citation>
    <scope>NUCLEOTIDE SEQUENCE [LARGE SCALE GENOMIC DNA]</scope>
    <source>
        <strain evidence="2 3">DSM 29619</strain>
    </source>
</reference>
<dbReference type="InterPro" id="IPR018883">
    <property type="entry name" value="Delta_CA"/>
</dbReference>
<gene>
    <name evidence="2" type="ORF">SAMN05421762_2172</name>
</gene>
<feature type="signal peptide" evidence="1">
    <location>
        <begin position="1"/>
        <end position="26"/>
    </location>
</feature>
<keyword evidence="3" id="KW-1185">Reference proteome</keyword>
<name>A0A1I1LXM6_9RHOB</name>
<accession>A0A1I1LXM6</accession>
<dbReference type="Proteomes" id="UP000231644">
    <property type="component" value="Unassembled WGS sequence"/>
</dbReference>
<keyword evidence="1" id="KW-0732">Signal</keyword>
<dbReference type="EMBL" id="FOLX01000001">
    <property type="protein sequence ID" value="SFC77869.1"/>
    <property type="molecule type" value="Genomic_DNA"/>
</dbReference>
<evidence type="ECO:0000313" key="3">
    <source>
        <dbReference type="Proteomes" id="UP000231644"/>
    </source>
</evidence>
<evidence type="ECO:0000313" key="2">
    <source>
        <dbReference type="EMBL" id="SFC77869.1"/>
    </source>
</evidence>
<dbReference type="RefSeq" id="WP_170848773.1">
    <property type="nucleotide sequence ID" value="NZ_FNZG01000001.1"/>
</dbReference>